<sequence>MNDADFDQVIREGFRYGVRGCLPPDRWSQIADAIARDRRGNDRLRRYRPYIIPGAAAALLLLSLLLPPVRATAAEGFRMLWNTLWEGQVGGRPARVVTLPATETEAVAPGPEDSGKRTDVTRVATGDLDEAAALAGFAPPAVHQEGAVMREVRVAVSPLSSAGEMRVVEVVYDWNGQLYTLSAMAAFLAGEDGGLAPTPIPIPQMNLYSPPGEKVGDAEVVDLGDVEALCLQRDFGSGRSLVHCDWTMGAVRVSLNGPDLQSVVQLARTVVIP</sequence>
<evidence type="ECO:0000313" key="2">
    <source>
        <dbReference type="EMBL" id="MBP2019726.1"/>
    </source>
</evidence>
<dbReference type="EMBL" id="JAGGLG010000034">
    <property type="protein sequence ID" value="MBP2019726.1"/>
    <property type="molecule type" value="Genomic_DNA"/>
</dbReference>
<evidence type="ECO:0000313" key="3">
    <source>
        <dbReference type="Proteomes" id="UP001519289"/>
    </source>
</evidence>
<dbReference type="Proteomes" id="UP001519289">
    <property type="component" value="Unassembled WGS sequence"/>
</dbReference>
<organism evidence="2 3">
    <name type="scientific">Symbiobacterium terraclitae</name>
    <dbReference type="NCBI Taxonomy" id="557451"/>
    <lineage>
        <taxon>Bacteria</taxon>
        <taxon>Bacillati</taxon>
        <taxon>Bacillota</taxon>
        <taxon>Clostridia</taxon>
        <taxon>Eubacteriales</taxon>
        <taxon>Symbiobacteriaceae</taxon>
        <taxon>Symbiobacterium</taxon>
    </lineage>
</organism>
<keyword evidence="1" id="KW-0472">Membrane</keyword>
<name>A0ABS4JXV2_9FIRM</name>
<evidence type="ECO:0008006" key="4">
    <source>
        <dbReference type="Google" id="ProtNLM"/>
    </source>
</evidence>
<comment type="caution">
    <text evidence="2">The sequence shown here is derived from an EMBL/GenBank/DDBJ whole genome shotgun (WGS) entry which is preliminary data.</text>
</comment>
<feature type="transmembrane region" description="Helical" evidence="1">
    <location>
        <begin position="47"/>
        <end position="66"/>
    </location>
</feature>
<dbReference type="RefSeq" id="WP_209467829.1">
    <property type="nucleotide sequence ID" value="NZ_JAGGLG010000034.1"/>
</dbReference>
<evidence type="ECO:0000256" key="1">
    <source>
        <dbReference type="SAM" id="Phobius"/>
    </source>
</evidence>
<keyword evidence="1" id="KW-1133">Transmembrane helix</keyword>
<reference evidence="2 3" key="1">
    <citation type="submission" date="2021-03" db="EMBL/GenBank/DDBJ databases">
        <title>Genomic Encyclopedia of Type Strains, Phase IV (KMG-IV): sequencing the most valuable type-strain genomes for metagenomic binning, comparative biology and taxonomic classification.</title>
        <authorList>
            <person name="Goeker M."/>
        </authorList>
    </citation>
    <scope>NUCLEOTIDE SEQUENCE [LARGE SCALE GENOMIC DNA]</scope>
    <source>
        <strain evidence="2 3">DSM 27138</strain>
    </source>
</reference>
<keyword evidence="1" id="KW-0812">Transmembrane</keyword>
<gene>
    <name evidence="2" type="ORF">J2Z79_003168</name>
</gene>
<proteinExistence type="predicted"/>
<keyword evidence="3" id="KW-1185">Reference proteome</keyword>
<accession>A0ABS4JXV2</accession>
<protein>
    <recommendedName>
        <fullName evidence="4">DUF4367 domain-containing protein</fullName>
    </recommendedName>
</protein>